<dbReference type="EMBL" id="JAHBOM010000005">
    <property type="protein sequence ID" value="MBU8822711.1"/>
    <property type="molecule type" value="Genomic_DNA"/>
</dbReference>
<protein>
    <submittedName>
        <fullName evidence="1">Uncharacterized protein</fullName>
    </submittedName>
</protein>
<evidence type="ECO:0000313" key="1">
    <source>
        <dbReference type="EMBL" id="MBU8822711.1"/>
    </source>
</evidence>
<proteinExistence type="predicted"/>
<keyword evidence="2" id="KW-1185">Reference proteome</keyword>
<accession>A0ABS6HJ91</accession>
<organism evidence="1 2">
    <name type="scientific">Mycolicibacterium goodii</name>
    <name type="common">Mycobacterium goodii</name>
    <dbReference type="NCBI Taxonomy" id="134601"/>
    <lineage>
        <taxon>Bacteria</taxon>
        <taxon>Bacillati</taxon>
        <taxon>Actinomycetota</taxon>
        <taxon>Actinomycetes</taxon>
        <taxon>Mycobacteriales</taxon>
        <taxon>Mycobacteriaceae</taxon>
        <taxon>Mycolicibacterium</taxon>
    </lineage>
</organism>
<sequence length="342" mass="36188">MFAAELKRFADRGGDGNPDPRLAKISARVSAPFAVSVHGRRGVGVTTVGEALAASGVAVRGAGPEEVGELAVLVTAEVLKPEDLVVAEDLRSLGVEVLVVLNKADLAGCFREDLLAAAHDHARRLRERSGLPVVPMVGLLSRVALSQHLVAALRELVAMPADLSSTDAFLLAPHPVAPAIRAELLRKLDRFGIVHACLELSRNPDCDPEDLCATLRRLGEIDRVLAALDALMAPLFYRRIERALVDLQAVGGESVGRFLAADATVLAVMRAAEDVVGADGPAALAPVTARGCDAHLRRARYWWRYSRGPVDALHRSCGMAIARGSLRLASGGEAGAEGAVRR</sequence>
<evidence type="ECO:0000313" key="2">
    <source>
        <dbReference type="Proteomes" id="UP000696413"/>
    </source>
</evidence>
<dbReference type="SUPFAM" id="SSF52540">
    <property type="entry name" value="P-loop containing nucleoside triphosphate hydrolases"/>
    <property type="match status" value="1"/>
</dbReference>
<name>A0ABS6HJ91_MYCGD</name>
<gene>
    <name evidence="1" type="ORF">KL859_07430</name>
</gene>
<dbReference type="Proteomes" id="UP000696413">
    <property type="component" value="Unassembled WGS sequence"/>
</dbReference>
<reference evidence="1 2" key="1">
    <citation type="submission" date="2021-05" db="EMBL/GenBank/DDBJ databases">
        <title>Draft Genome Sequences of Clinical Respiratory Isolates of Mycobacterium goodii Recovered in Ireland.</title>
        <authorList>
            <person name="Flanagan P.R."/>
            <person name="Mok S."/>
            <person name="Roycroft E."/>
            <person name="Rogers T.R."/>
            <person name="Fitzgibbon M."/>
        </authorList>
    </citation>
    <scope>NUCLEOTIDE SEQUENCE [LARGE SCALE GENOMIC DNA]</scope>
    <source>
        <strain evidence="1 2">14IE55</strain>
    </source>
</reference>
<comment type="caution">
    <text evidence="1">The sequence shown here is derived from an EMBL/GenBank/DDBJ whole genome shotgun (WGS) entry which is preliminary data.</text>
</comment>
<dbReference type="InterPro" id="IPR027417">
    <property type="entry name" value="P-loop_NTPase"/>
</dbReference>